<reference evidence="2" key="1">
    <citation type="submission" date="2016-10" db="EMBL/GenBank/DDBJ databases">
        <authorList>
            <person name="Benchimol M."/>
            <person name="Almeida L.G."/>
            <person name="Vasconcelos A.T."/>
            <person name="Perreira-Neves A."/>
            <person name="Rosa I.A."/>
            <person name="Tasca T."/>
            <person name="Bogo M.R."/>
            <person name="de Souza W."/>
        </authorList>
    </citation>
    <scope>NUCLEOTIDE SEQUENCE [LARGE SCALE GENOMIC DNA]</scope>
    <source>
        <strain evidence="2">K</strain>
    </source>
</reference>
<comment type="caution">
    <text evidence="2">The sequence shown here is derived from an EMBL/GenBank/DDBJ whole genome shotgun (WGS) entry which is preliminary data.</text>
</comment>
<gene>
    <name evidence="2" type="ORF">TRFO_14039</name>
</gene>
<accession>A0A1J4L0I2</accession>
<dbReference type="GeneID" id="94832276"/>
<proteinExistence type="predicted"/>
<name>A0A1J4L0I2_9EUKA</name>
<protein>
    <submittedName>
        <fullName evidence="2">Uncharacterized protein</fullName>
    </submittedName>
</protein>
<feature type="region of interest" description="Disordered" evidence="1">
    <location>
        <begin position="202"/>
        <end position="242"/>
    </location>
</feature>
<organism evidence="2 3">
    <name type="scientific">Tritrichomonas foetus</name>
    <dbReference type="NCBI Taxonomy" id="1144522"/>
    <lineage>
        <taxon>Eukaryota</taxon>
        <taxon>Metamonada</taxon>
        <taxon>Parabasalia</taxon>
        <taxon>Tritrichomonadida</taxon>
        <taxon>Tritrichomonadidae</taxon>
        <taxon>Tritrichomonas</taxon>
    </lineage>
</organism>
<feature type="compositionally biased region" description="Acidic residues" evidence="1">
    <location>
        <begin position="206"/>
        <end position="219"/>
    </location>
</feature>
<dbReference type="VEuPathDB" id="TrichDB:TRFO_14039"/>
<dbReference type="Gene3D" id="1.10.10.10">
    <property type="entry name" value="Winged helix-like DNA-binding domain superfamily/Winged helix DNA-binding domain"/>
    <property type="match status" value="1"/>
</dbReference>
<dbReference type="InterPro" id="IPR036388">
    <property type="entry name" value="WH-like_DNA-bd_sf"/>
</dbReference>
<evidence type="ECO:0000256" key="1">
    <source>
        <dbReference type="SAM" id="MobiDB-lite"/>
    </source>
</evidence>
<evidence type="ECO:0000313" key="2">
    <source>
        <dbReference type="EMBL" id="OHT15444.1"/>
    </source>
</evidence>
<dbReference type="EMBL" id="MLAK01000218">
    <property type="protein sequence ID" value="OHT15444.1"/>
    <property type="molecule type" value="Genomic_DNA"/>
</dbReference>
<dbReference type="RefSeq" id="XP_068368580.1">
    <property type="nucleotide sequence ID" value="XM_068497572.1"/>
</dbReference>
<dbReference type="AlphaFoldDB" id="A0A1J4L0I2"/>
<sequence length="242" mass="28725">MSDFSSEFEKLKQRVKGKTLRFHEKTLLALDLSKKFANEYEKIGIYWDKVEKDKMYINSDILSQVFGPKPNSLNRIFRSYQIKKIGFTKGKEWTIRKCGPNTVTSEMPYEVALENMEKNYLDNKVFFEYGFNEFLRNHFFKKNHSNDNHEGMVENFYQHKNPHIEESCGIRHFLQHNNNEIKKSIKCEEMKNVYLKVKEEKTLEDSTTDDYISSEDGNDETSQGSHGSNEPHKENEDFFFYS</sequence>
<keyword evidence="3" id="KW-1185">Reference proteome</keyword>
<evidence type="ECO:0000313" key="3">
    <source>
        <dbReference type="Proteomes" id="UP000179807"/>
    </source>
</evidence>
<dbReference type="Proteomes" id="UP000179807">
    <property type="component" value="Unassembled WGS sequence"/>
</dbReference>